<dbReference type="RefSeq" id="WP_167736963.1">
    <property type="nucleotide sequence ID" value="NZ_BMLA01000014.1"/>
</dbReference>
<reference evidence="3 4" key="1">
    <citation type="submission" date="2020-08" db="EMBL/GenBank/DDBJ databases">
        <title>Sequencing the genomes of 1000 actinobacteria strains.</title>
        <authorList>
            <person name="Klenk H.-P."/>
        </authorList>
    </citation>
    <scope>NUCLEOTIDE SEQUENCE [LARGE SCALE GENOMIC DNA]</scope>
    <source>
        <strain evidence="3 4">DSM 19079</strain>
    </source>
</reference>
<keyword evidence="2" id="KW-0472">Membrane</keyword>
<protein>
    <submittedName>
        <fullName evidence="3">Uncharacterized protein</fullName>
    </submittedName>
</protein>
<comment type="caution">
    <text evidence="3">The sequence shown here is derived from an EMBL/GenBank/DDBJ whole genome shotgun (WGS) entry which is preliminary data.</text>
</comment>
<accession>A0A7W7L4K1</accession>
<feature type="region of interest" description="Disordered" evidence="1">
    <location>
        <begin position="1"/>
        <end position="21"/>
    </location>
</feature>
<keyword evidence="4" id="KW-1185">Reference proteome</keyword>
<feature type="transmembrane region" description="Helical" evidence="2">
    <location>
        <begin position="25"/>
        <end position="46"/>
    </location>
</feature>
<keyword evidence="2" id="KW-0812">Transmembrane</keyword>
<dbReference type="EMBL" id="JACHMC010000001">
    <property type="protein sequence ID" value="MBB4883575.1"/>
    <property type="molecule type" value="Genomic_DNA"/>
</dbReference>
<dbReference type="AlphaFoldDB" id="A0A7W7L4K1"/>
<name>A0A7W7L4K1_9MICC</name>
<evidence type="ECO:0000256" key="2">
    <source>
        <dbReference type="SAM" id="Phobius"/>
    </source>
</evidence>
<organism evidence="3 4">
    <name type="scientific">Micrococcus flavus</name>
    <dbReference type="NCBI Taxonomy" id="384602"/>
    <lineage>
        <taxon>Bacteria</taxon>
        <taxon>Bacillati</taxon>
        <taxon>Actinomycetota</taxon>
        <taxon>Actinomycetes</taxon>
        <taxon>Micrococcales</taxon>
        <taxon>Micrococcaceae</taxon>
        <taxon>Micrococcus</taxon>
    </lineage>
</organism>
<evidence type="ECO:0000256" key="1">
    <source>
        <dbReference type="SAM" id="MobiDB-lite"/>
    </source>
</evidence>
<evidence type="ECO:0000313" key="4">
    <source>
        <dbReference type="Proteomes" id="UP000560081"/>
    </source>
</evidence>
<feature type="compositionally biased region" description="Basic and acidic residues" evidence="1">
    <location>
        <begin position="7"/>
        <end position="20"/>
    </location>
</feature>
<keyword evidence="2" id="KW-1133">Transmembrane helix</keyword>
<gene>
    <name evidence="3" type="ORF">BJ976_001926</name>
</gene>
<evidence type="ECO:0000313" key="3">
    <source>
        <dbReference type="EMBL" id="MBB4883575.1"/>
    </source>
</evidence>
<sequence>MTGLPPELRDADLTPDDSPRRTRPVVTIVALLCIVGLILSVAAGFLSAF</sequence>
<proteinExistence type="predicted"/>
<dbReference type="Proteomes" id="UP000560081">
    <property type="component" value="Unassembled WGS sequence"/>
</dbReference>